<comment type="caution">
    <text evidence="1">The sequence shown here is derived from an EMBL/GenBank/DDBJ whole genome shotgun (WGS) entry which is preliminary data.</text>
</comment>
<proteinExistence type="predicted"/>
<accession>A0ABV8FX12</accession>
<dbReference type="RefSeq" id="WP_379526461.1">
    <property type="nucleotide sequence ID" value="NZ_JBHSBI010000002.1"/>
</dbReference>
<reference evidence="2" key="1">
    <citation type="journal article" date="2019" name="Int. J. Syst. Evol. Microbiol.">
        <title>The Global Catalogue of Microorganisms (GCM) 10K type strain sequencing project: providing services to taxonomists for standard genome sequencing and annotation.</title>
        <authorList>
            <consortium name="The Broad Institute Genomics Platform"/>
            <consortium name="The Broad Institute Genome Sequencing Center for Infectious Disease"/>
            <person name="Wu L."/>
            <person name="Ma J."/>
        </authorList>
    </citation>
    <scope>NUCLEOTIDE SEQUENCE [LARGE SCALE GENOMIC DNA]</scope>
    <source>
        <strain evidence="2">TBRC 1276</strain>
    </source>
</reference>
<keyword evidence="2" id="KW-1185">Reference proteome</keyword>
<dbReference type="Proteomes" id="UP001595851">
    <property type="component" value="Unassembled WGS sequence"/>
</dbReference>
<organism evidence="1 2">
    <name type="scientific">Nonomuraea purpurea</name>
    <dbReference type="NCBI Taxonomy" id="1849276"/>
    <lineage>
        <taxon>Bacteria</taxon>
        <taxon>Bacillati</taxon>
        <taxon>Actinomycetota</taxon>
        <taxon>Actinomycetes</taxon>
        <taxon>Streptosporangiales</taxon>
        <taxon>Streptosporangiaceae</taxon>
        <taxon>Nonomuraea</taxon>
    </lineage>
</organism>
<gene>
    <name evidence="1" type="ORF">ACFOY2_03595</name>
</gene>
<evidence type="ECO:0000313" key="1">
    <source>
        <dbReference type="EMBL" id="MFC4006291.1"/>
    </source>
</evidence>
<evidence type="ECO:0000313" key="2">
    <source>
        <dbReference type="Proteomes" id="UP001595851"/>
    </source>
</evidence>
<sequence length="61" mass="6541">MSMFLAYCDECEARFLLPANHVVAVHNLAAGVIAVELTCYEGHHIMVLSGNDIDIPGPATV</sequence>
<protein>
    <submittedName>
        <fullName evidence="1">Uncharacterized protein</fullName>
    </submittedName>
</protein>
<dbReference type="EMBL" id="JBHSBI010000002">
    <property type="protein sequence ID" value="MFC4006291.1"/>
    <property type="molecule type" value="Genomic_DNA"/>
</dbReference>
<name>A0ABV8FX12_9ACTN</name>